<dbReference type="PANTHER" id="PTHR42700">
    <property type="entry name" value="SULFATE ADENYLYLTRANSFERASE"/>
    <property type="match status" value="1"/>
</dbReference>
<evidence type="ECO:0000313" key="3">
    <source>
        <dbReference type="EMBL" id="KAL1861594.1"/>
    </source>
</evidence>
<dbReference type="InterPro" id="IPR025980">
    <property type="entry name" value="ATP-Sase_PUA-like_dom"/>
</dbReference>
<protein>
    <recommendedName>
        <fullName evidence="2">ATP-sulfurylase PUA-like domain-containing protein</fullName>
    </recommendedName>
</protein>
<comment type="caution">
    <text evidence="3">The sequence shown here is derived from an EMBL/GenBank/DDBJ whole genome shotgun (WGS) entry which is preliminary data.</text>
</comment>
<evidence type="ECO:0000256" key="1">
    <source>
        <dbReference type="ARBA" id="ARBA00022679"/>
    </source>
</evidence>
<dbReference type="InterPro" id="IPR050512">
    <property type="entry name" value="Sulf_AdTrans/APS_kinase"/>
</dbReference>
<dbReference type="Gene3D" id="3.10.400.10">
    <property type="entry name" value="Sulfate adenylyltransferase"/>
    <property type="match status" value="1"/>
</dbReference>
<sequence>MANSPHGGVLKDLLARDAPRHAQLAEEAETLPSLLLTERQLCDLELLLNGGFSPLEGFMNEKDYNGVVKENRLANGLLFSMPITLDVSSETIQELGLQPGRRVTLRDFRDDRNLAILTVEDVYKPDK</sequence>
<dbReference type="Proteomes" id="UP001586593">
    <property type="component" value="Unassembled WGS sequence"/>
</dbReference>
<organism evidence="3 4">
    <name type="scientific">Phialemonium thermophilum</name>
    <dbReference type="NCBI Taxonomy" id="223376"/>
    <lineage>
        <taxon>Eukaryota</taxon>
        <taxon>Fungi</taxon>
        <taxon>Dikarya</taxon>
        <taxon>Ascomycota</taxon>
        <taxon>Pezizomycotina</taxon>
        <taxon>Sordariomycetes</taxon>
        <taxon>Sordariomycetidae</taxon>
        <taxon>Cephalothecales</taxon>
        <taxon>Cephalothecaceae</taxon>
        <taxon>Phialemonium</taxon>
    </lineage>
</organism>
<gene>
    <name evidence="3" type="ORF">VTK73DRAFT_7002</name>
</gene>
<feature type="domain" description="ATP-sulfurylase PUA-like" evidence="2">
    <location>
        <begin position="4"/>
        <end position="127"/>
    </location>
</feature>
<dbReference type="InterPro" id="IPR015947">
    <property type="entry name" value="PUA-like_sf"/>
</dbReference>
<dbReference type="PANTHER" id="PTHR42700:SF1">
    <property type="entry name" value="SULFATE ADENYLYLTRANSFERASE"/>
    <property type="match status" value="1"/>
</dbReference>
<reference evidence="3 4" key="1">
    <citation type="journal article" date="2024" name="Commun. Biol.">
        <title>Comparative genomic analysis of thermophilic fungi reveals convergent evolutionary adaptations and gene losses.</title>
        <authorList>
            <person name="Steindorff A.S."/>
            <person name="Aguilar-Pontes M.V."/>
            <person name="Robinson A.J."/>
            <person name="Andreopoulos B."/>
            <person name="LaButti K."/>
            <person name="Kuo A."/>
            <person name="Mondo S."/>
            <person name="Riley R."/>
            <person name="Otillar R."/>
            <person name="Haridas S."/>
            <person name="Lipzen A."/>
            <person name="Grimwood J."/>
            <person name="Schmutz J."/>
            <person name="Clum A."/>
            <person name="Reid I.D."/>
            <person name="Moisan M.C."/>
            <person name="Butler G."/>
            <person name="Nguyen T.T.M."/>
            <person name="Dewar K."/>
            <person name="Conant G."/>
            <person name="Drula E."/>
            <person name="Henrissat B."/>
            <person name="Hansel C."/>
            <person name="Singer S."/>
            <person name="Hutchinson M.I."/>
            <person name="de Vries R.P."/>
            <person name="Natvig D.O."/>
            <person name="Powell A.J."/>
            <person name="Tsang A."/>
            <person name="Grigoriev I.V."/>
        </authorList>
    </citation>
    <scope>NUCLEOTIDE SEQUENCE [LARGE SCALE GENOMIC DNA]</scope>
    <source>
        <strain evidence="3 4">ATCC 24622</strain>
    </source>
</reference>
<accession>A0ABR3WGV2</accession>
<evidence type="ECO:0000259" key="2">
    <source>
        <dbReference type="Pfam" id="PF14306"/>
    </source>
</evidence>
<dbReference type="SUPFAM" id="SSF88697">
    <property type="entry name" value="PUA domain-like"/>
    <property type="match status" value="1"/>
</dbReference>
<keyword evidence="4" id="KW-1185">Reference proteome</keyword>
<keyword evidence="1" id="KW-0808">Transferase</keyword>
<evidence type="ECO:0000313" key="4">
    <source>
        <dbReference type="Proteomes" id="UP001586593"/>
    </source>
</evidence>
<proteinExistence type="predicted"/>
<dbReference type="Pfam" id="PF14306">
    <property type="entry name" value="PUA_2"/>
    <property type="match status" value="1"/>
</dbReference>
<name>A0ABR3WGV2_9PEZI</name>
<dbReference type="EMBL" id="JAZHXJ010000417">
    <property type="protein sequence ID" value="KAL1861594.1"/>
    <property type="molecule type" value="Genomic_DNA"/>
</dbReference>